<gene>
    <name evidence="2" type="ORF">M1O15_01520</name>
</gene>
<evidence type="ECO:0000256" key="1">
    <source>
        <dbReference type="SAM" id="SignalP"/>
    </source>
</evidence>
<organism evidence="2 3">
    <name type="scientific">Streptomyces lichenis</name>
    <dbReference type="NCBI Taxonomy" id="2306967"/>
    <lineage>
        <taxon>Bacteria</taxon>
        <taxon>Bacillati</taxon>
        <taxon>Actinomycetota</taxon>
        <taxon>Actinomycetes</taxon>
        <taxon>Kitasatosporales</taxon>
        <taxon>Streptomycetaceae</taxon>
        <taxon>Streptomyces</taxon>
    </lineage>
</organism>
<feature type="chain" id="PRO_5046348991" description="Secreted protein" evidence="1">
    <location>
        <begin position="28"/>
        <end position="150"/>
    </location>
</feature>
<proteinExistence type="predicted"/>
<reference evidence="2 3" key="1">
    <citation type="submission" date="2022-04" db="EMBL/GenBank/DDBJ databases">
        <title>Streptomyces sp. nov. LCR6-01 isolated from Lichen of Dirinaria sp.</title>
        <authorList>
            <person name="Kanchanasin P."/>
            <person name="Tanasupawat S."/>
            <person name="Phongsopitanun W."/>
        </authorList>
    </citation>
    <scope>NUCLEOTIDE SEQUENCE [LARGE SCALE GENOMIC DNA]</scope>
    <source>
        <strain evidence="2 3">LCR6-01</strain>
    </source>
</reference>
<keyword evidence="1" id="KW-0732">Signal</keyword>
<sequence length="150" mass="15646">MRKPGLALSTFTAAVAATVLAVGPAHATSDPSYFTLSYGAATVTGTNTWTNRTVITEGVNYVPEGAGSCRRVYAEARDSQGRTLAAASSSWKCSAGKHAYKTTLDTKVAGGPAYVWFNLQQKATATTPDSERDGLVGIFCYPGGCDDGTH</sequence>
<dbReference type="Proteomes" id="UP001522868">
    <property type="component" value="Unassembled WGS sequence"/>
</dbReference>
<name>A0ABT0I456_9ACTN</name>
<keyword evidence="3" id="KW-1185">Reference proteome</keyword>
<evidence type="ECO:0000313" key="3">
    <source>
        <dbReference type="Proteomes" id="UP001522868"/>
    </source>
</evidence>
<dbReference type="EMBL" id="JALPTH010000001">
    <property type="protein sequence ID" value="MCK8676114.1"/>
    <property type="molecule type" value="Genomic_DNA"/>
</dbReference>
<comment type="caution">
    <text evidence="2">The sequence shown here is derived from an EMBL/GenBank/DDBJ whole genome shotgun (WGS) entry which is preliminary data.</text>
</comment>
<accession>A0ABT0I456</accession>
<dbReference type="RefSeq" id="WP_248631296.1">
    <property type="nucleotide sequence ID" value="NZ_JALPTH010000001.1"/>
</dbReference>
<feature type="signal peptide" evidence="1">
    <location>
        <begin position="1"/>
        <end position="27"/>
    </location>
</feature>
<evidence type="ECO:0008006" key="4">
    <source>
        <dbReference type="Google" id="ProtNLM"/>
    </source>
</evidence>
<protein>
    <recommendedName>
        <fullName evidence="4">Secreted protein</fullName>
    </recommendedName>
</protein>
<evidence type="ECO:0000313" key="2">
    <source>
        <dbReference type="EMBL" id="MCK8676114.1"/>
    </source>
</evidence>